<dbReference type="Proteomes" id="UP000600080">
    <property type="component" value="Unassembled WGS sequence"/>
</dbReference>
<reference evidence="4" key="1">
    <citation type="journal article" date="2019" name="Int. J. Syst. Evol. Microbiol.">
        <title>The Global Catalogue of Microorganisms (GCM) 10K type strain sequencing project: providing services to taxonomists for standard genome sequencing and annotation.</title>
        <authorList>
            <consortium name="The Broad Institute Genomics Platform"/>
            <consortium name="The Broad Institute Genome Sequencing Center for Infectious Disease"/>
            <person name="Wu L."/>
            <person name="Ma J."/>
        </authorList>
    </citation>
    <scope>NUCLEOTIDE SEQUENCE [LARGE SCALE GENOMIC DNA]</scope>
    <source>
        <strain evidence="4">CGMCC 4.7323</strain>
    </source>
</reference>
<dbReference type="SMART" id="SM00429">
    <property type="entry name" value="IPT"/>
    <property type="match status" value="3"/>
</dbReference>
<dbReference type="EMBL" id="BMND01000012">
    <property type="protein sequence ID" value="GGN47388.1"/>
    <property type="molecule type" value="Genomic_DNA"/>
</dbReference>
<proteinExistence type="predicted"/>
<evidence type="ECO:0000313" key="3">
    <source>
        <dbReference type="EMBL" id="GGN47388.1"/>
    </source>
</evidence>
<dbReference type="PANTHER" id="PTHR22625">
    <property type="entry name" value="PLEXIN"/>
    <property type="match status" value="1"/>
</dbReference>
<protein>
    <recommendedName>
        <fullName evidence="2">IPT/TIG domain-containing protein</fullName>
    </recommendedName>
</protein>
<gene>
    <name evidence="3" type="ORF">GCM10012285_33040</name>
</gene>
<accession>A0ABQ2JH19</accession>
<comment type="caution">
    <text evidence="3">The sequence shown here is derived from an EMBL/GenBank/DDBJ whole genome shotgun (WGS) entry which is preliminary data.</text>
</comment>
<dbReference type="PANTHER" id="PTHR22625:SF70">
    <property type="entry name" value="PLEXIN A, ISOFORM A"/>
    <property type="match status" value="1"/>
</dbReference>
<dbReference type="GeneID" id="301552609"/>
<dbReference type="InterPro" id="IPR002909">
    <property type="entry name" value="IPT_dom"/>
</dbReference>
<evidence type="ECO:0000313" key="4">
    <source>
        <dbReference type="Proteomes" id="UP000600080"/>
    </source>
</evidence>
<dbReference type="InterPro" id="IPR015943">
    <property type="entry name" value="WD40/YVTN_repeat-like_dom_sf"/>
</dbReference>
<dbReference type="InterPro" id="IPR013783">
    <property type="entry name" value="Ig-like_fold"/>
</dbReference>
<dbReference type="SUPFAM" id="SSF81296">
    <property type="entry name" value="E set domains"/>
    <property type="match status" value="3"/>
</dbReference>
<dbReference type="Pfam" id="PF01833">
    <property type="entry name" value="TIG"/>
    <property type="match status" value="3"/>
</dbReference>
<feature type="domain" description="IPT/TIG" evidence="2">
    <location>
        <begin position="216"/>
        <end position="294"/>
    </location>
</feature>
<sequence>MTVIDSVTNTVVATLPAGTNPQYAAVAPNGNIYVTNSNSGNVSVFPPFPTLTGITPACGPTAGGTVVTISGTSLAGADVTIGGVPATGVSVNPGGTQITATTPAGVAGAATVAVATCGGTVSLPAAFTYTAVPTLTGISPACGPLAGGTMVTITGTNLTGAIVTIGGNPATGVSVNPGGTQITATTPAGVAGAATVTVTACGGTVSLPAAFTYTAVPTLTGISPACGPTAGGTMVTISGTNLTGATVTIGGVPATNVFYNLAGTQITATTPAGVAGAATVAVTPVVAPRVCRPRSPTPPSPRSAGSARRAGRPRAARW</sequence>
<dbReference type="RefSeq" id="WP_229699980.1">
    <property type="nucleotide sequence ID" value="NZ_BMND01000012.1"/>
</dbReference>
<name>A0ABQ2JH19_9ACTN</name>
<feature type="region of interest" description="Disordered" evidence="1">
    <location>
        <begin position="289"/>
        <end position="318"/>
    </location>
</feature>
<feature type="compositionally biased region" description="Basic residues" evidence="1">
    <location>
        <begin position="309"/>
        <end position="318"/>
    </location>
</feature>
<dbReference type="InterPro" id="IPR031148">
    <property type="entry name" value="Plexin"/>
</dbReference>
<dbReference type="Gene3D" id="2.60.40.10">
    <property type="entry name" value="Immunoglobulins"/>
    <property type="match status" value="3"/>
</dbReference>
<dbReference type="InterPro" id="IPR011045">
    <property type="entry name" value="N2O_reductase_N"/>
</dbReference>
<evidence type="ECO:0000259" key="2">
    <source>
        <dbReference type="SMART" id="SM00429"/>
    </source>
</evidence>
<dbReference type="InterPro" id="IPR014756">
    <property type="entry name" value="Ig_E-set"/>
</dbReference>
<dbReference type="Gene3D" id="2.130.10.10">
    <property type="entry name" value="YVTN repeat-like/Quinoprotein amine dehydrogenase"/>
    <property type="match status" value="1"/>
</dbReference>
<evidence type="ECO:0000256" key="1">
    <source>
        <dbReference type="SAM" id="MobiDB-lite"/>
    </source>
</evidence>
<dbReference type="SUPFAM" id="SSF50974">
    <property type="entry name" value="Nitrous oxide reductase, N-terminal domain"/>
    <property type="match status" value="1"/>
</dbReference>
<feature type="domain" description="IPT/TIG" evidence="2">
    <location>
        <begin position="132"/>
        <end position="214"/>
    </location>
</feature>
<organism evidence="3 4">
    <name type="scientific">Streptomyces kronopolitis</name>
    <dbReference type="NCBI Taxonomy" id="1612435"/>
    <lineage>
        <taxon>Bacteria</taxon>
        <taxon>Bacillati</taxon>
        <taxon>Actinomycetota</taxon>
        <taxon>Actinomycetes</taxon>
        <taxon>Kitasatosporales</taxon>
        <taxon>Streptomycetaceae</taxon>
        <taxon>Streptomyces</taxon>
    </lineage>
</organism>
<keyword evidence="4" id="KW-1185">Reference proteome</keyword>
<feature type="domain" description="IPT/TIG" evidence="2">
    <location>
        <begin position="48"/>
        <end position="130"/>
    </location>
</feature>